<dbReference type="Proteomes" id="UP000061227">
    <property type="component" value="Unassembled WGS sequence"/>
</dbReference>
<dbReference type="OrthoDB" id="6386941at2"/>
<sequence>MENHIHDRRKALKLSQDELAKLTNVTRQTINAIENNKYDPTLALAFNLAAVLNTTVQELFIHERPQEREHE</sequence>
<protein>
    <submittedName>
        <fullName evidence="3">Cro/CI family transcriptional regulator</fullName>
    </submittedName>
</protein>
<proteinExistence type="predicted"/>
<dbReference type="InterPro" id="IPR010982">
    <property type="entry name" value="Lambda_DNA-bd_dom_sf"/>
</dbReference>
<dbReference type="EMBL" id="DF968063">
    <property type="protein sequence ID" value="GAP02522.1"/>
    <property type="molecule type" value="Genomic_DNA"/>
</dbReference>
<evidence type="ECO:0000313" key="3">
    <source>
        <dbReference type="EMBL" id="GAP02522.1"/>
    </source>
</evidence>
<feature type="domain" description="HTH cro/C1-type" evidence="2">
    <location>
        <begin position="5"/>
        <end position="59"/>
    </location>
</feature>
<dbReference type="AlphaFoldDB" id="A0A3F3GWA5"/>
<dbReference type="PROSITE" id="PS50943">
    <property type="entry name" value="HTH_CROC1"/>
    <property type="match status" value="1"/>
</dbReference>
<dbReference type="PANTHER" id="PTHR46558:SF4">
    <property type="entry name" value="DNA-BIDING PHAGE PROTEIN"/>
    <property type="match status" value="1"/>
</dbReference>
<dbReference type="SMART" id="SM00530">
    <property type="entry name" value="HTH_XRE"/>
    <property type="match status" value="1"/>
</dbReference>
<dbReference type="RefSeq" id="WP_059376536.1">
    <property type="nucleotide sequence ID" value="NZ_DF968063.1"/>
</dbReference>
<dbReference type="SUPFAM" id="SSF47413">
    <property type="entry name" value="lambda repressor-like DNA-binding domains"/>
    <property type="match status" value="1"/>
</dbReference>
<evidence type="ECO:0000256" key="1">
    <source>
        <dbReference type="ARBA" id="ARBA00023125"/>
    </source>
</evidence>
<name>A0A3F3GWA5_9LACO</name>
<dbReference type="Gene3D" id="1.10.260.40">
    <property type="entry name" value="lambda repressor-like DNA-binding domains"/>
    <property type="match status" value="1"/>
</dbReference>
<evidence type="ECO:0000313" key="4">
    <source>
        <dbReference type="Proteomes" id="UP000061227"/>
    </source>
</evidence>
<organism evidence="3 4">
    <name type="scientific">Fructobacillus pseudoficulneus</name>
    <dbReference type="NCBI Taxonomy" id="220714"/>
    <lineage>
        <taxon>Bacteria</taxon>
        <taxon>Bacillati</taxon>
        <taxon>Bacillota</taxon>
        <taxon>Bacilli</taxon>
        <taxon>Lactobacillales</taxon>
        <taxon>Lactobacillaceae</taxon>
        <taxon>Fructobacillus</taxon>
    </lineage>
</organism>
<dbReference type="InterPro" id="IPR001387">
    <property type="entry name" value="Cro/C1-type_HTH"/>
</dbReference>
<dbReference type="PANTHER" id="PTHR46558">
    <property type="entry name" value="TRACRIPTIONAL REGULATORY PROTEIN-RELATED-RELATED"/>
    <property type="match status" value="1"/>
</dbReference>
<keyword evidence="4" id="KW-1185">Reference proteome</keyword>
<gene>
    <name evidence="3" type="ORF">FPFC_014050</name>
</gene>
<dbReference type="GO" id="GO:0003677">
    <property type="term" value="F:DNA binding"/>
    <property type="evidence" value="ECO:0007669"/>
    <property type="project" value="UniProtKB-KW"/>
</dbReference>
<evidence type="ECO:0000259" key="2">
    <source>
        <dbReference type="PROSITE" id="PS50943"/>
    </source>
</evidence>
<dbReference type="CDD" id="cd00093">
    <property type="entry name" value="HTH_XRE"/>
    <property type="match status" value="1"/>
</dbReference>
<reference evidence="3 4" key="1">
    <citation type="journal article" date="2015" name="BMC Genomics">
        <title>Comparative genomics of Fructobacillus spp. and Leuconostoc spp. reveals niche-specific evolution of Fructobacillus spp.</title>
        <authorList>
            <person name="Endo A."/>
            <person name="Tanizawa Y."/>
            <person name="Tanaka N."/>
            <person name="Maeno S."/>
            <person name="Kumar H."/>
            <person name="Shiwa Y."/>
            <person name="Okada S."/>
            <person name="Yoshikawa H."/>
            <person name="Dicks L."/>
            <person name="Nakagawa J."/>
            <person name="Arita M."/>
        </authorList>
    </citation>
    <scope>NUCLEOTIDE SEQUENCE [LARGE SCALE GENOMIC DNA]</scope>
    <source>
        <strain evidence="3 4">DSM 15468</strain>
    </source>
</reference>
<dbReference type="Pfam" id="PF01381">
    <property type="entry name" value="HTH_3"/>
    <property type="match status" value="1"/>
</dbReference>
<accession>A0A3F3GWA5</accession>
<keyword evidence="1" id="KW-0238">DNA-binding</keyword>
<dbReference type="STRING" id="220714.SAMN05660469_0473"/>